<comment type="caution">
    <text evidence="1">The sequence shown here is derived from an EMBL/GenBank/DDBJ whole genome shotgun (WGS) entry which is preliminary data.</text>
</comment>
<dbReference type="OrthoDB" id="408493at2759"/>
<name>A0A8T1VEP9_9STRA</name>
<proteinExistence type="predicted"/>
<dbReference type="EMBL" id="JAGDFM010000411">
    <property type="protein sequence ID" value="KAG7378588.1"/>
    <property type="molecule type" value="Genomic_DNA"/>
</dbReference>
<gene>
    <name evidence="1" type="ORF">PHYPSEUDO_009896</name>
</gene>
<accession>A0A8T1VEP9</accession>
<protein>
    <submittedName>
        <fullName evidence="1">Uncharacterized protein</fullName>
    </submittedName>
</protein>
<keyword evidence="2" id="KW-1185">Reference proteome</keyword>
<sequence>MLYKEFAGEVKNRSVLVIACEVCKLVLSLLSSGALRRVVKTWSLHDFGPARLHLRRAERAHPDRVPAPAVHPVQPHQPDRYDWLGQQGSQRRLEWPSARPSLAPCLLLHQPLVASSYQ</sequence>
<dbReference type="Proteomes" id="UP000694044">
    <property type="component" value="Unassembled WGS sequence"/>
</dbReference>
<organism evidence="1 2">
    <name type="scientific">Phytophthora pseudosyringae</name>
    <dbReference type="NCBI Taxonomy" id="221518"/>
    <lineage>
        <taxon>Eukaryota</taxon>
        <taxon>Sar</taxon>
        <taxon>Stramenopiles</taxon>
        <taxon>Oomycota</taxon>
        <taxon>Peronosporomycetes</taxon>
        <taxon>Peronosporales</taxon>
        <taxon>Peronosporaceae</taxon>
        <taxon>Phytophthora</taxon>
    </lineage>
</organism>
<evidence type="ECO:0000313" key="2">
    <source>
        <dbReference type="Proteomes" id="UP000694044"/>
    </source>
</evidence>
<dbReference type="AlphaFoldDB" id="A0A8T1VEP9"/>
<evidence type="ECO:0000313" key="1">
    <source>
        <dbReference type="EMBL" id="KAG7378588.1"/>
    </source>
</evidence>
<reference evidence="1" key="1">
    <citation type="submission" date="2021-02" db="EMBL/GenBank/DDBJ databases">
        <authorList>
            <person name="Palmer J.M."/>
        </authorList>
    </citation>
    <scope>NUCLEOTIDE SEQUENCE</scope>
    <source>
        <strain evidence="1">SCRP734</strain>
    </source>
</reference>